<feature type="compositionally biased region" description="Low complexity" evidence="1">
    <location>
        <begin position="44"/>
        <end position="55"/>
    </location>
</feature>
<reference evidence="3" key="1">
    <citation type="submission" date="2022-11" db="EMBL/GenBank/DDBJ databases">
        <authorList>
            <person name="Petersen C."/>
        </authorList>
    </citation>
    <scope>NUCLEOTIDE SEQUENCE</scope>
    <source>
        <strain evidence="3">IBT 19713</strain>
    </source>
</reference>
<evidence type="ECO:0008006" key="5">
    <source>
        <dbReference type="Google" id="ProtNLM"/>
    </source>
</evidence>
<proteinExistence type="predicted"/>
<gene>
    <name evidence="3" type="ORF">N7468_008792</name>
</gene>
<keyword evidence="2" id="KW-1133">Transmembrane helix</keyword>
<feature type="transmembrane region" description="Helical" evidence="2">
    <location>
        <begin position="112"/>
        <end position="132"/>
    </location>
</feature>
<protein>
    <recommendedName>
        <fullName evidence="5">Integral membrane protein</fullName>
    </recommendedName>
</protein>
<evidence type="ECO:0000256" key="2">
    <source>
        <dbReference type="SAM" id="Phobius"/>
    </source>
</evidence>
<keyword evidence="4" id="KW-1185">Reference proteome</keyword>
<keyword evidence="2" id="KW-0472">Membrane</keyword>
<feature type="transmembrane region" description="Helical" evidence="2">
    <location>
        <begin position="300"/>
        <end position="320"/>
    </location>
</feature>
<dbReference type="OrthoDB" id="5089392at2759"/>
<feature type="transmembrane region" description="Helical" evidence="2">
    <location>
        <begin position="186"/>
        <end position="208"/>
    </location>
</feature>
<feature type="transmembrane region" description="Helical" evidence="2">
    <location>
        <begin position="275"/>
        <end position="294"/>
    </location>
</feature>
<dbReference type="GeneID" id="83205391"/>
<organism evidence="3 4">
    <name type="scientific">Penicillium chermesinum</name>
    <dbReference type="NCBI Taxonomy" id="63820"/>
    <lineage>
        <taxon>Eukaryota</taxon>
        <taxon>Fungi</taxon>
        <taxon>Dikarya</taxon>
        <taxon>Ascomycota</taxon>
        <taxon>Pezizomycotina</taxon>
        <taxon>Eurotiomycetes</taxon>
        <taxon>Eurotiomycetidae</taxon>
        <taxon>Eurotiales</taxon>
        <taxon>Aspergillaceae</taxon>
        <taxon>Penicillium</taxon>
    </lineage>
</organism>
<evidence type="ECO:0000313" key="3">
    <source>
        <dbReference type="EMBL" id="KAJ5219588.1"/>
    </source>
</evidence>
<evidence type="ECO:0000256" key="1">
    <source>
        <dbReference type="SAM" id="MobiDB-lite"/>
    </source>
</evidence>
<comment type="caution">
    <text evidence="3">The sequence shown here is derived from an EMBL/GenBank/DDBJ whole genome shotgun (WGS) entry which is preliminary data.</text>
</comment>
<dbReference type="Proteomes" id="UP001150941">
    <property type="component" value="Unassembled WGS sequence"/>
</dbReference>
<dbReference type="AlphaFoldDB" id="A0A9W9TEE3"/>
<reference evidence="3" key="2">
    <citation type="journal article" date="2023" name="IMA Fungus">
        <title>Comparative genomic study of the Penicillium genus elucidates a diverse pangenome and 15 lateral gene transfer events.</title>
        <authorList>
            <person name="Petersen C."/>
            <person name="Sorensen T."/>
            <person name="Nielsen M.R."/>
            <person name="Sondergaard T.E."/>
            <person name="Sorensen J.L."/>
            <person name="Fitzpatrick D.A."/>
            <person name="Frisvad J.C."/>
            <person name="Nielsen K.L."/>
        </authorList>
    </citation>
    <scope>NUCLEOTIDE SEQUENCE</scope>
    <source>
        <strain evidence="3">IBT 19713</strain>
    </source>
</reference>
<name>A0A9W9TEE3_9EURO</name>
<feature type="region of interest" description="Disordered" evidence="1">
    <location>
        <begin position="1"/>
        <end position="55"/>
    </location>
</feature>
<accession>A0A9W9TEE3</accession>
<sequence length="489" mass="53924">MPGAFSTDTLVDDIASGSPLDPSDKMPANSSLSEPELEPKPEIPKLASPSPSSASKETVHLIKRSTLFGPRLHLQRQQQFRNSLLASVGYLELANAADFAANVWNEIPVPRFAAVLMGIGGTIALAMTSVAVQDFRLSWRNVKLLRSERRGLQHLSSQADGLEARILSARLGVEIRELGTEIVDRLAMDLLMGIGSVLVGVGTLMAIGGADPKVYKASNLLSGYIGNAVAAAFGVINAVWSVYLLVRFYKHEVAVKRSRVDPAIKERICTRFRRFGGHAFLNGITGLVAGAGSLVTATRWWGYVVLLPCIISLIFCNYFWRRRLGYDRPVFGPGEDTESLTQSLEYVLAMQGMLGSRDVESGLHAAPMQGDQSGSLEDILRLIEENRMLERYVESLVREKETRRLLLEALPVDEAGHMSVSVEDMGRFLSGPHVPTMLSHARRFLRVEGVDIFVHRERYLLELLGYAIWMSQADIQEAAFELNEINCEG</sequence>
<dbReference type="EMBL" id="JAPQKS010000007">
    <property type="protein sequence ID" value="KAJ5219588.1"/>
    <property type="molecule type" value="Genomic_DNA"/>
</dbReference>
<feature type="transmembrane region" description="Helical" evidence="2">
    <location>
        <begin position="228"/>
        <end position="249"/>
    </location>
</feature>
<dbReference type="RefSeq" id="XP_058326418.1">
    <property type="nucleotide sequence ID" value="XM_058478088.1"/>
</dbReference>
<keyword evidence="2" id="KW-0812">Transmembrane</keyword>
<evidence type="ECO:0000313" key="4">
    <source>
        <dbReference type="Proteomes" id="UP001150941"/>
    </source>
</evidence>